<reference evidence="2" key="1">
    <citation type="submission" date="2021-02" db="EMBL/GenBank/DDBJ databases">
        <authorList>
            <person name="Nowell W R."/>
        </authorList>
    </citation>
    <scope>NUCLEOTIDE SEQUENCE</scope>
</reference>
<evidence type="ECO:0000313" key="2">
    <source>
        <dbReference type="EMBL" id="CAF2098774.1"/>
    </source>
</evidence>
<dbReference type="Proteomes" id="UP000663887">
    <property type="component" value="Unassembled WGS sequence"/>
</dbReference>
<dbReference type="Proteomes" id="UP000663842">
    <property type="component" value="Unassembled WGS sequence"/>
</dbReference>
<comment type="caution">
    <text evidence="2">The sequence shown here is derived from an EMBL/GenBank/DDBJ whole genome shotgun (WGS) entry which is preliminary data.</text>
</comment>
<feature type="compositionally biased region" description="Basic residues" evidence="1">
    <location>
        <begin position="57"/>
        <end position="67"/>
    </location>
</feature>
<sequence length="67" mass="7801">LDFLFDLFGVGHNLRMTLQTDYEIEISDDSKVTTSEEFPSFQDKPTININGKESSSKPKRRCRFNQK</sequence>
<proteinExistence type="predicted"/>
<organism evidence="2 4">
    <name type="scientific">Rotaria magnacalcarata</name>
    <dbReference type="NCBI Taxonomy" id="392030"/>
    <lineage>
        <taxon>Eukaryota</taxon>
        <taxon>Metazoa</taxon>
        <taxon>Spiralia</taxon>
        <taxon>Gnathifera</taxon>
        <taxon>Rotifera</taxon>
        <taxon>Eurotatoria</taxon>
        <taxon>Bdelloidea</taxon>
        <taxon>Philodinida</taxon>
        <taxon>Philodinidae</taxon>
        <taxon>Rotaria</taxon>
    </lineage>
</organism>
<dbReference type="AlphaFoldDB" id="A0A816TK07"/>
<gene>
    <name evidence="3" type="ORF">UXM345_LOCUS35128</name>
    <name evidence="2" type="ORF">XDN619_LOCUS18221</name>
</gene>
<name>A0A816TK07_9BILA</name>
<feature type="compositionally biased region" description="Polar residues" evidence="1">
    <location>
        <begin position="35"/>
        <end position="53"/>
    </location>
</feature>
<feature type="region of interest" description="Disordered" evidence="1">
    <location>
        <begin position="35"/>
        <end position="67"/>
    </location>
</feature>
<dbReference type="EMBL" id="CAJNRG010007864">
    <property type="protein sequence ID" value="CAF2098774.1"/>
    <property type="molecule type" value="Genomic_DNA"/>
</dbReference>
<dbReference type="EMBL" id="CAJOBF010013803">
    <property type="protein sequence ID" value="CAF4333437.1"/>
    <property type="molecule type" value="Genomic_DNA"/>
</dbReference>
<protein>
    <submittedName>
        <fullName evidence="2">Uncharacterized protein</fullName>
    </submittedName>
</protein>
<evidence type="ECO:0000313" key="4">
    <source>
        <dbReference type="Proteomes" id="UP000663887"/>
    </source>
</evidence>
<feature type="non-terminal residue" evidence="2">
    <location>
        <position position="1"/>
    </location>
</feature>
<evidence type="ECO:0000256" key="1">
    <source>
        <dbReference type="SAM" id="MobiDB-lite"/>
    </source>
</evidence>
<accession>A0A816TK07</accession>
<evidence type="ECO:0000313" key="3">
    <source>
        <dbReference type="EMBL" id="CAF4333437.1"/>
    </source>
</evidence>